<gene>
    <name evidence="1" type="ORF">TTHERM_001613759</name>
</gene>
<dbReference type="GeneID" id="24442490"/>
<evidence type="ECO:0000313" key="2">
    <source>
        <dbReference type="Proteomes" id="UP000009168"/>
    </source>
</evidence>
<dbReference type="Proteomes" id="UP000009168">
    <property type="component" value="Unassembled WGS sequence"/>
</dbReference>
<organism evidence="1 2">
    <name type="scientific">Tetrahymena thermophila (strain SB210)</name>
    <dbReference type="NCBI Taxonomy" id="312017"/>
    <lineage>
        <taxon>Eukaryota</taxon>
        <taxon>Sar</taxon>
        <taxon>Alveolata</taxon>
        <taxon>Ciliophora</taxon>
        <taxon>Intramacronucleata</taxon>
        <taxon>Oligohymenophorea</taxon>
        <taxon>Hymenostomatida</taxon>
        <taxon>Tetrahymenina</taxon>
        <taxon>Tetrahymenidae</taxon>
        <taxon>Tetrahymena</taxon>
    </lineage>
</organism>
<dbReference type="RefSeq" id="XP_012652374.1">
    <property type="nucleotide sequence ID" value="XM_012796920.1"/>
</dbReference>
<protein>
    <submittedName>
        <fullName evidence="1">Uncharacterized protein</fullName>
    </submittedName>
</protein>
<reference evidence="2" key="1">
    <citation type="journal article" date="2006" name="PLoS Biol.">
        <title>Macronuclear genome sequence of the ciliate Tetrahymena thermophila, a model eukaryote.</title>
        <authorList>
            <person name="Eisen J.A."/>
            <person name="Coyne R.S."/>
            <person name="Wu M."/>
            <person name="Wu D."/>
            <person name="Thiagarajan M."/>
            <person name="Wortman J.R."/>
            <person name="Badger J.H."/>
            <person name="Ren Q."/>
            <person name="Amedeo P."/>
            <person name="Jones K.M."/>
            <person name="Tallon L.J."/>
            <person name="Delcher A.L."/>
            <person name="Salzberg S.L."/>
            <person name="Silva J.C."/>
            <person name="Haas B.J."/>
            <person name="Majoros W.H."/>
            <person name="Farzad M."/>
            <person name="Carlton J.M."/>
            <person name="Smith R.K. Jr."/>
            <person name="Garg J."/>
            <person name="Pearlman R.E."/>
            <person name="Karrer K.M."/>
            <person name="Sun L."/>
            <person name="Manning G."/>
            <person name="Elde N.C."/>
            <person name="Turkewitz A.P."/>
            <person name="Asai D.J."/>
            <person name="Wilkes D.E."/>
            <person name="Wang Y."/>
            <person name="Cai H."/>
            <person name="Collins K."/>
            <person name="Stewart B.A."/>
            <person name="Lee S.R."/>
            <person name="Wilamowska K."/>
            <person name="Weinberg Z."/>
            <person name="Ruzzo W.L."/>
            <person name="Wloga D."/>
            <person name="Gaertig J."/>
            <person name="Frankel J."/>
            <person name="Tsao C.-C."/>
            <person name="Gorovsky M.A."/>
            <person name="Keeling P.J."/>
            <person name="Waller R.F."/>
            <person name="Patron N.J."/>
            <person name="Cherry J.M."/>
            <person name="Stover N.A."/>
            <person name="Krieger C.J."/>
            <person name="del Toro C."/>
            <person name="Ryder H.F."/>
            <person name="Williamson S.C."/>
            <person name="Barbeau R.A."/>
            <person name="Hamilton E.P."/>
            <person name="Orias E."/>
        </authorList>
    </citation>
    <scope>NUCLEOTIDE SEQUENCE [LARGE SCALE GENOMIC DNA]</scope>
    <source>
        <strain evidence="2">SB210</strain>
    </source>
</reference>
<dbReference type="InParanoid" id="W7XIZ8"/>
<sequence>MYYAFSIPLLIKIKPYESIQSFLSIFKSNNLKNQHFNIASDRYFKDLFVSKLFLSRFITRFQILLVCPIPQHKERNPQSFSSYYSLRFKCKSNRFRFYERDVLRKEQQFIDKSSYLLKSRFSLINYFYCCRNLESYNIPFYVNFELENANLIYSRQMVRSNEIAIYQRNRSEMLLLLLKLNIKYFRLSYLSILLSRLINPQSVIFFASQKSIMSSSNELFSNFEFSKMAQIPQSVNSLLLVKISSIFQGSSIQLMIFPMQIRVQSSKT</sequence>
<dbReference type="AlphaFoldDB" id="W7XIZ8"/>
<dbReference type="EMBL" id="GG662738">
    <property type="protein sequence ID" value="EWS75061.1"/>
    <property type="molecule type" value="Genomic_DNA"/>
</dbReference>
<dbReference type="KEGG" id="tet:TTHERM_001613759"/>
<name>W7XIZ8_TETTS</name>
<proteinExistence type="predicted"/>
<keyword evidence="2" id="KW-1185">Reference proteome</keyword>
<evidence type="ECO:0000313" key="1">
    <source>
        <dbReference type="EMBL" id="EWS75061.1"/>
    </source>
</evidence>
<accession>W7XIZ8</accession>